<gene>
    <name evidence="1" type="ORF">SAMN05421544_10138</name>
</gene>
<dbReference type="STRING" id="1071918.SAMN05421544_10138"/>
<protein>
    <submittedName>
        <fullName evidence="1">Uncharacterized protein</fullName>
    </submittedName>
</protein>
<dbReference type="Proteomes" id="UP000198517">
    <property type="component" value="Unassembled WGS sequence"/>
</dbReference>
<sequence length="43" mass="5257">MSFVRNRVVISLIFLNFEVLKFNSTLKFNKQWIIVLKKTRWAK</sequence>
<organism evidence="1 2">
    <name type="scientific">Riemerella columbipharyngis</name>
    <dbReference type="NCBI Taxonomy" id="1071918"/>
    <lineage>
        <taxon>Bacteria</taxon>
        <taxon>Pseudomonadati</taxon>
        <taxon>Bacteroidota</taxon>
        <taxon>Flavobacteriia</taxon>
        <taxon>Flavobacteriales</taxon>
        <taxon>Weeksellaceae</taxon>
        <taxon>Riemerella</taxon>
    </lineage>
</organism>
<evidence type="ECO:0000313" key="1">
    <source>
        <dbReference type="EMBL" id="SDD85637.1"/>
    </source>
</evidence>
<dbReference type="EMBL" id="FNAS01000001">
    <property type="protein sequence ID" value="SDD85637.1"/>
    <property type="molecule type" value="Genomic_DNA"/>
</dbReference>
<reference evidence="1 2" key="1">
    <citation type="submission" date="2016-10" db="EMBL/GenBank/DDBJ databases">
        <authorList>
            <person name="de Groot N.N."/>
        </authorList>
    </citation>
    <scope>NUCLEOTIDE SEQUENCE [LARGE SCALE GENOMIC DNA]</scope>
    <source>
        <strain evidence="1 2">DSM 24015</strain>
    </source>
</reference>
<evidence type="ECO:0000313" key="2">
    <source>
        <dbReference type="Proteomes" id="UP000198517"/>
    </source>
</evidence>
<proteinExistence type="predicted"/>
<dbReference type="AlphaFoldDB" id="A0A1G6Y7E5"/>
<keyword evidence="2" id="KW-1185">Reference proteome</keyword>
<name>A0A1G6Y7E5_9FLAO</name>
<accession>A0A1G6Y7E5</accession>